<dbReference type="AlphaFoldDB" id="X1THG8"/>
<accession>X1THG8</accession>
<dbReference type="InterPro" id="IPR027417">
    <property type="entry name" value="P-loop_NTPase"/>
</dbReference>
<reference evidence="1" key="1">
    <citation type="journal article" date="2014" name="Front. Microbiol.">
        <title>High frequency of phylogenetically diverse reductive dehalogenase-homologous genes in deep subseafloor sedimentary metagenomes.</title>
        <authorList>
            <person name="Kawai M."/>
            <person name="Futagami T."/>
            <person name="Toyoda A."/>
            <person name="Takaki Y."/>
            <person name="Nishi S."/>
            <person name="Hori S."/>
            <person name="Arai W."/>
            <person name="Tsubouchi T."/>
            <person name="Morono Y."/>
            <person name="Uchiyama I."/>
            <person name="Ito T."/>
            <person name="Fujiyama A."/>
            <person name="Inagaki F."/>
            <person name="Takami H."/>
        </authorList>
    </citation>
    <scope>NUCLEOTIDE SEQUENCE</scope>
    <source>
        <strain evidence="1">Expedition CK06-06</strain>
    </source>
</reference>
<dbReference type="Gene3D" id="3.40.50.300">
    <property type="entry name" value="P-loop containing nucleotide triphosphate hydrolases"/>
    <property type="match status" value="1"/>
</dbReference>
<feature type="non-terminal residue" evidence="1">
    <location>
        <position position="115"/>
    </location>
</feature>
<evidence type="ECO:0000313" key="1">
    <source>
        <dbReference type="EMBL" id="GAJ04773.1"/>
    </source>
</evidence>
<proteinExistence type="predicted"/>
<dbReference type="EMBL" id="BARW01029011">
    <property type="protein sequence ID" value="GAJ04773.1"/>
    <property type="molecule type" value="Genomic_DNA"/>
</dbReference>
<organism evidence="1">
    <name type="scientific">marine sediment metagenome</name>
    <dbReference type="NCBI Taxonomy" id="412755"/>
    <lineage>
        <taxon>unclassified sequences</taxon>
        <taxon>metagenomes</taxon>
        <taxon>ecological metagenomes</taxon>
    </lineage>
</organism>
<sequence>MIPEGVKDPNELYSQEGGFFLLQGLVYNAQEIDLYPTLSKTIDIIVLSYEEMKEKAICIPTEFHYLKKYLSDGFTPGLYALAGMPAVGKTTFLNQLSDALAKNCIHTVYFLTEEP</sequence>
<comment type="caution">
    <text evidence="1">The sequence shown here is derived from an EMBL/GenBank/DDBJ whole genome shotgun (WGS) entry which is preliminary data.</text>
</comment>
<dbReference type="SUPFAM" id="SSF52540">
    <property type="entry name" value="P-loop containing nucleoside triphosphate hydrolases"/>
    <property type="match status" value="1"/>
</dbReference>
<gene>
    <name evidence="1" type="ORF">S12H4_46709</name>
</gene>
<name>X1THG8_9ZZZZ</name>
<protein>
    <submittedName>
        <fullName evidence="1">Uncharacterized protein</fullName>
    </submittedName>
</protein>